<evidence type="ECO:0000313" key="6">
    <source>
        <dbReference type="EMBL" id="AZR05911.1"/>
    </source>
</evidence>
<reference evidence="6 7" key="1">
    <citation type="submission" date="2018-11" db="EMBL/GenBank/DDBJ databases">
        <title>Multidrug-resistant genes are associated with an 42-kb island TGI1 carrying a complex class 1 integron in a Trueperella pyogenes.</title>
        <authorList>
            <person name="Dong W."/>
        </authorList>
    </citation>
    <scope>NUCLEOTIDE SEQUENCE [LARGE SCALE GENOMIC DNA]</scope>
    <source>
        <strain evidence="6 7">TP4</strain>
    </source>
</reference>
<dbReference type="InterPro" id="IPR050492">
    <property type="entry name" value="Bact_metal-bind_prot9"/>
</dbReference>
<keyword evidence="3" id="KW-0732">Signal</keyword>
<evidence type="ECO:0000256" key="5">
    <source>
        <dbReference type="SAM" id="MobiDB-lite"/>
    </source>
</evidence>
<evidence type="ECO:0000256" key="3">
    <source>
        <dbReference type="ARBA" id="ARBA00022729"/>
    </source>
</evidence>
<evidence type="ECO:0000256" key="2">
    <source>
        <dbReference type="ARBA" id="ARBA00022448"/>
    </source>
</evidence>
<dbReference type="GO" id="GO:0030001">
    <property type="term" value="P:metal ion transport"/>
    <property type="evidence" value="ECO:0007669"/>
    <property type="project" value="InterPro"/>
</dbReference>
<dbReference type="GO" id="GO:0046872">
    <property type="term" value="F:metal ion binding"/>
    <property type="evidence" value="ECO:0007669"/>
    <property type="project" value="InterPro"/>
</dbReference>
<dbReference type="Proteomes" id="UP000275951">
    <property type="component" value="Chromosome"/>
</dbReference>
<evidence type="ECO:0000256" key="4">
    <source>
        <dbReference type="SAM" id="Coils"/>
    </source>
</evidence>
<keyword evidence="2" id="KW-0813">Transport</keyword>
<dbReference type="PANTHER" id="PTHR42953:SF3">
    <property type="entry name" value="HIGH-AFFINITY ZINC UPTAKE SYSTEM PROTEIN ZNUA"/>
    <property type="match status" value="1"/>
</dbReference>
<organism evidence="6 7">
    <name type="scientific">Trueperella pyogenes</name>
    <dbReference type="NCBI Taxonomy" id="1661"/>
    <lineage>
        <taxon>Bacteria</taxon>
        <taxon>Bacillati</taxon>
        <taxon>Actinomycetota</taxon>
        <taxon>Actinomycetes</taxon>
        <taxon>Actinomycetales</taxon>
        <taxon>Actinomycetaceae</taxon>
        <taxon>Trueperella</taxon>
    </lineage>
</organism>
<keyword evidence="4" id="KW-0175">Coiled coil</keyword>
<dbReference type="EMBL" id="CP033905">
    <property type="protein sequence ID" value="AZR05911.1"/>
    <property type="molecule type" value="Genomic_DNA"/>
</dbReference>
<dbReference type="PANTHER" id="PTHR42953">
    <property type="entry name" value="HIGH-AFFINITY ZINC UPTAKE SYSTEM PROTEIN ZNUA-RELATED"/>
    <property type="match status" value="1"/>
</dbReference>
<dbReference type="AlphaFoldDB" id="A0A3S9QIX8"/>
<evidence type="ECO:0000256" key="1">
    <source>
        <dbReference type="ARBA" id="ARBA00011028"/>
    </source>
</evidence>
<proteinExistence type="inferred from homology"/>
<evidence type="ECO:0000313" key="7">
    <source>
        <dbReference type="Proteomes" id="UP000275951"/>
    </source>
</evidence>
<feature type="coiled-coil region" evidence="4">
    <location>
        <begin position="223"/>
        <end position="250"/>
    </location>
</feature>
<dbReference type="SUPFAM" id="SSF53807">
    <property type="entry name" value="Helical backbone' metal receptor"/>
    <property type="match status" value="1"/>
</dbReference>
<comment type="similarity">
    <text evidence="1">Belongs to the bacterial solute-binding protein 9 family.</text>
</comment>
<dbReference type="Gene3D" id="3.40.50.1980">
    <property type="entry name" value="Nitrogenase molybdenum iron protein domain"/>
    <property type="match status" value="2"/>
</dbReference>
<name>A0A3S9QIX8_9ACTO</name>
<dbReference type="InterPro" id="IPR006127">
    <property type="entry name" value="ZnuA-like"/>
</dbReference>
<protein>
    <submittedName>
        <fullName evidence="6">Zinc ABC transporter substrate-binding protein</fullName>
    </submittedName>
</protein>
<feature type="region of interest" description="Disordered" evidence="5">
    <location>
        <begin position="152"/>
        <end position="194"/>
    </location>
</feature>
<feature type="compositionally biased region" description="Basic and acidic residues" evidence="5">
    <location>
        <begin position="153"/>
        <end position="194"/>
    </location>
</feature>
<dbReference type="Pfam" id="PF01297">
    <property type="entry name" value="ZnuA"/>
    <property type="match status" value="1"/>
</dbReference>
<gene>
    <name evidence="6" type="ORF">EBQ10_00430</name>
</gene>
<sequence length="362" mass="39262">MVHLLQTASLMCEASLDIDFHFQDVRIARMRHKLLPLIFASALALSACTSTPNNAASSSAPADKLKVTTSFYPLTYLTEKIGGERVSVTDLTPPGADAHGVELSPKEVAALSESDLVLYVAKLSPAIDDAIKASGVSALNIGDHVNLLPFDKLGGDPHGHDGHDHATEPAGHDHDHDGHDHDHHGHGHDHGTHDPHFWTDPSRMILAADEIAHQLTHLDKAHKDTYEANAQAVKAEIKGLVDELANVNVKQCRTDSFLVSHKAFAYLALESGLHQIGIAGFDPEIEPSPARIREIQELVKEHKIDTVFATSDGEMKTAKAIGQEAGLKVEILDPAATQRDPKMDYVDVMKHNIKLLRSSMGC</sequence>
<accession>A0A3S9QIX8</accession>